<feature type="compositionally biased region" description="Pro residues" evidence="3">
    <location>
        <begin position="145"/>
        <end position="163"/>
    </location>
</feature>
<dbReference type="PROSITE" id="PS50977">
    <property type="entry name" value="HTH_TETR_2"/>
    <property type="match status" value="1"/>
</dbReference>
<gene>
    <name evidence="5" type="ORF">HNR10_002639</name>
</gene>
<dbReference type="PANTHER" id="PTHR43479">
    <property type="entry name" value="ACREF/ENVCD OPERON REPRESSOR-RELATED"/>
    <property type="match status" value="1"/>
</dbReference>
<dbReference type="InterPro" id="IPR050624">
    <property type="entry name" value="HTH-type_Tx_Regulator"/>
</dbReference>
<evidence type="ECO:0000256" key="1">
    <source>
        <dbReference type="ARBA" id="ARBA00023125"/>
    </source>
</evidence>
<dbReference type="RefSeq" id="WP_312889237.1">
    <property type="nucleotide sequence ID" value="NZ_JACCFS010000001.1"/>
</dbReference>
<dbReference type="GO" id="GO:0003677">
    <property type="term" value="F:DNA binding"/>
    <property type="evidence" value="ECO:0007669"/>
    <property type="project" value="UniProtKB-UniRule"/>
</dbReference>
<feature type="region of interest" description="Disordered" evidence="3">
    <location>
        <begin position="138"/>
        <end position="186"/>
    </location>
</feature>
<dbReference type="SUPFAM" id="SSF46689">
    <property type="entry name" value="Homeodomain-like"/>
    <property type="match status" value="1"/>
</dbReference>
<evidence type="ECO:0000259" key="4">
    <source>
        <dbReference type="PROSITE" id="PS50977"/>
    </source>
</evidence>
<dbReference type="InterPro" id="IPR001647">
    <property type="entry name" value="HTH_TetR"/>
</dbReference>
<dbReference type="AlphaFoldDB" id="A0A7Z0J9Z4"/>
<dbReference type="PANTHER" id="PTHR43479:SF7">
    <property type="entry name" value="TETR-FAMILY TRANSCRIPTIONAL REGULATOR"/>
    <property type="match status" value="1"/>
</dbReference>
<reference evidence="5 6" key="1">
    <citation type="submission" date="2020-07" db="EMBL/GenBank/DDBJ databases">
        <title>Sequencing the genomes of 1000 actinobacteria strains.</title>
        <authorList>
            <person name="Klenk H.-P."/>
        </authorList>
    </citation>
    <scope>NUCLEOTIDE SEQUENCE [LARGE SCALE GENOMIC DNA]</scope>
    <source>
        <strain evidence="5 6">DSM 44442</strain>
    </source>
</reference>
<evidence type="ECO:0000256" key="2">
    <source>
        <dbReference type="PROSITE-ProRule" id="PRU00335"/>
    </source>
</evidence>
<feature type="DNA-binding region" description="H-T-H motif" evidence="2">
    <location>
        <begin position="38"/>
        <end position="57"/>
    </location>
</feature>
<feature type="domain" description="HTH tetR-type" evidence="4">
    <location>
        <begin position="15"/>
        <end position="75"/>
    </location>
</feature>
<protein>
    <submittedName>
        <fullName evidence="5">AcrR family transcriptional regulator</fullName>
    </submittedName>
</protein>
<dbReference type="Gene3D" id="1.10.357.10">
    <property type="entry name" value="Tetracycline Repressor, domain 2"/>
    <property type="match status" value="1"/>
</dbReference>
<evidence type="ECO:0000313" key="6">
    <source>
        <dbReference type="Proteomes" id="UP000572051"/>
    </source>
</evidence>
<dbReference type="InterPro" id="IPR009057">
    <property type="entry name" value="Homeodomain-like_sf"/>
</dbReference>
<evidence type="ECO:0000256" key="3">
    <source>
        <dbReference type="SAM" id="MobiDB-lite"/>
    </source>
</evidence>
<name>A0A7Z0J9Z4_9ACTN</name>
<keyword evidence="6" id="KW-1185">Reference proteome</keyword>
<dbReference type="Pfam" id="PF00440">
    <property type="entry name" value="TetR_N"/>
    <property type="match status" value="1"/>
</dbReference>
<keyword evidence="1 2" id="KW-0238">DNA-binding</keyword>
<dbReference type="Proteomes" id="UP000572051">
    <property type="component" value="Unassembled WGS sequence"/>
</dbReference>
<evidence type="ECO:0000313" key="5">
    <source>
        <dbReference type="EMBL" id="NYJ34758.1"/>
    </source>
</evidence>
<proteinExistence type="predicted"/>
<sequence length="248" mass="26191">MTRADRGQPVDRRVRRTQAALQDALTEIIKDQDLSRVSVADVVKQAGVSRSTFYDHYRDVHELSEAACTAVIDSVVDAIPKPDRGNATTRLRLFFANLAEHAGLFRAVLGPQGSARVIDHLRRRTTDACHAAMVDVLRGHGSAPDPGPGLDPGPGTTPGPAPATGPTSGSSAGPAPDPDTCHGSGRADAPYDVAAAFIAGALISTATDWLQNDCPRTPDEMAALTWPLLTALYPDVRSMTAERVPGQV</sequence>
<feature type="compositionally biased region" description="Low complexity" evidence="3">
    <location>
        <begin position="164"/>
        <end position="174"/>
    </location>
</feature>
<comment type="caution">
    <text evidence="5">The sequence shown here is derived from an EMBL/GenBank/DDBJ whole genome shotgun (WGS) entry which is preliminary data.</text>
</comment>
<dbReference type="EMBL" id="JACCFS010000001">
    <property type="protein sequence ID" value="NYJ34758.1"/>
    <property type="molecule type" value="Genomic_DNA"/>
</dbReference>
<accession>A0A7Z0J9Z4</accession>
<organism evidence="5 6">
    <name type="scientific">Nocardiopsis aegyptia</name>
    <dbReference type="NCBI Taxonomy" id="220378"/>
    <lineage>
        <taxon>Bacteria</taxon>
        <taxon>Bacillati</taxon>
        <taxon>Actinomycetota</taxon>
        <taxon>Actinomycetes</taxon>
        <taxon>Streptosporangiales</taxon>
        <taxon>Nocardiopsidaceae</taxon>
        <taxon>Nocardiopsis</taxon>
    </lineage>
</organism>